<evidence type="ECO:0000256" key="10">
    <source>
        <dbReference type="ARBA" id="ARBA00022695"/>
    </source>
</evidence>
<keyword evidence="15" id="KW-0472">Membrane</keyword>
<gene>
    <name evidence="20" type="ORF">PHYBLDRAFT_181116</name>
</gene>
<keyword evidence="21" id="KW-1185">Reference proteome</keyword>
<dbReference type="GO" id="GO:0004605">
    <property type="term" value="F:phosphatidate cytidylyltransferase activity"/>
    <property type="evidence" value="ECO:0007669"/>
    <property type="project" value="UniProtKB-EC"/>
</dbReference>
<dbReference type="VEuPathDB" id="FungiDB:PHYBLDRAFT_181116"/>
<dbReference type="EMBL" id="KV440979">
    <property type="protein sequence ID" value="OAD74130.1"/>
    <property type="molecule type" value="Genomic_DNA"/>
</dbReference>
<dbReference type="FunCoup" id="A0A163DY39">
    <property type="interactions" value="515"/>
</dbReference>
<evidence type="ECO:0000256" key="1">
    <source>
        <dbReference type="ARBA" id="ARBA00001946"/>
    </source>
</evidence>
<accession>A0A163DY39</accession>
<dbReference type="Pfam" id="PF09139">
    <property type="entry name" value="Tam41_Mmp37"/>
    <property type="match status" value="1"/>
</dbReference>
<comment type="pathway">
    <text evidence="4">Lipid metabolism.</text>
</comment>
<name>A0A163DY39_PHYB8</name>
<feature type="compositionally biased region" description="Polar residues" evidence="19">
    <location>
        <begin position="45"/>
        <end position="56"/>
    </location>
</feature>
<dbReference type="Proteomes" id="UP000077315">
    <property type="component" value="Unassembled WGS sequence"/>
</dbReference>
<evidence type="ECO:0000256" key="7">
    <source>
        <dbReference type="ARBA" id="ARBA00018337"/>
    </source>
</evidence>
<dbReference type="PIRSF" id="PIRSF028840">
    <property type="entry name" value="Mmp37"/>
    <property type="match status" value="1"/>
</dbReference>
<evidence type="ECO:0000256" key="16">
    <source>
        <dbReference type="ARBA" id="ARBA00023209"/>
    </source>
</evidence>
<sequence length="425" mass="48617">MLSSKCLKSSSFFYLARPTVQCFTRRSNSTSTPPEAPPNTPPDFYSTNLKRPQQQPQEHRFRHESSETPFTEEGRRKFARLRKYQFHLSNIPDAPEFGTNQYLTINEELQQQLKKVLTRFNAPIRYAVAYGSGVFKHTEDDGKRKRVLDFIFGVSHPAHWHALNIQQNPHHYSALRFLGANSVAMIQEKVGAGVYFNPYIEIDGMAIKYGIVSIDTLCRDLIDWDTLFLSGRMQKPVKILRDDSRVRLANQVNLTEAVRVALLTLPEQFTEDEFYKRVAGISYVGDLGIFRTATNPYKVAGMVQSQHSQFHRLYFSLLDDLPNVDVLSNGNLQQNLNPKFRGLMVQKLPKTLYKHVLDEHKRYCSSKSIALAESTTELNEQVATSPHLKEYFDRSLYSIIARPAKIQNIKGILTAGLWNSVRGSP</sequence>
<evidence type="ECO:0000256" key="18">
    <source>
        <dbReference type="ARBA" id="ARBA00029893"/>
    </source>
</evidence>
<feature type="region of interest" description="Disordered" evidence="19">
    <location>
        <begin position="25"/>
        <end position="74"/>
    </location>
</feature>
<keyword evidence="13" id="KW-0443">Lipid metabolism</keyword>
<evidence type="ECO:0000256" key="14">
    <source>
        <dbReference type="ARBA" id="ARBA00023128"/>
    </source>
</evidence>
<evidence type="ECO:0000256" key="5">
    <source>
        <dbReference type="ARBA" id="ARBA00005458"/>
    </source>
</evidence>
<dbReference type="AlphaFoldDB" id="A0A163DY39"/>
<dbReference type="OrthoDB" id="341477at2759"/>
<feature type="compositionally biased region" description="Basic and acidic residues" evidence="19">
    <location>
        <begin position="57"/>
        <end position="74"/>
    </location>
</feature>
<dbReference type="GO" id="GO:0005743">
    <property type="term" value="C:mitochondrial inner membrane"/>
    <property type="evidence" value="ECO:0007669"/>
    <property type="project" value="UniProtKB-SubCell"/>
</dbReference>
<evidence type="ECO:0000256" key="19">
    <source>
        <dbReference type="SAM" id="MobiDB-lite"/>
    </source>
</evidence>
<keyword evidence="8" id="KW-0444">Lipid biosynthesis</keyword>
<evidence type="ECO:0000256" key="4">
    <source>
        <dbReference type="ARBA" id="ARBA00005189"/>
    </source>
</evidence>
<keyword evidence="14" id="KW-0496">Mitochondrion</keyword>
<evidence type="ECO:0000256" key="9">
    <source>
        <dbReference type="ARBA" id="ARBA00022679"/>
    </source>
</evidence>
<evidence type="ECO:0000256" key="3">
    <source>
        <dbReference type="ARBA" id="ARBA00005119"/>
    </source>
</evidence>
<comment type="cofactor">
    <cofactor evidence="1">
        <name>Mg(2+)</name>
        <dbReference type="ChEBI" id="CHEBI:18420"/>
    </cofactor>
</comment>
<comment type="similarity">
    <text evidence="5">Belongs to the TAM41 family.</text>
</comment>
<dbReference type="InterPro" id="IPR015222">
    <property type="entry name" value="Tam41"/>
</dbReference>
<evidence type="ECO:0000256" key="6">
    <source>
        <dbReference type="ARBA" id="ARBA00012487"/>
    </source>
</evidence>
<evidence type="ECO:0000256" key="13">
    <source>
        <dbReference type="ARBA" id="ARBA00023098"/>
    </source>
</evidence>
<dbReference type="PANTHER" id="PTHR13619">
    <property type="entry name" value="PHOSPHATIDATE CYTIDYLYLTRANSFERASE, MITOCHONDRIAL"/>
    <property type="match status" value="1"/>
</dbReference>
<keyword evidence="9" id="KW-0808">Transferase</keyword>
<reference evidence="21" key="1">
    <citation type="submission" date="2015-06" db="EMBL/GenBank/DDBJ databases">
        <title>Expansion of signal transduction pathways in fungi by whole-genome duplication.</title>
        <authorList>
            <consortium name="DOE Joint Genome Institute"/>
            <person name="Corrochano L.M."/>
            <person name="Kuo A."/>
            <person name="Marcet-Houben M."/>
            <person name="Polaino S."/>
            <person name="Salamov A."/>
            <person name="Villalobos J.M."/>
            <person name="Alvarez M.I."/>
            <person name="Avalos J."/>
            <person name="Benito E.P."/>
            <person name="Benoit I."/>
            <person name="Burger G."/>
            <person name="Camino L.P."/>
            <person name="Canovas D."/>
            <person name="Cerda-Olmedo E."/>
            <person name="Cheng J.-F."/>
            <person name="Dominguez A."/>
            <person name="Elias M."/>
            <person name="Eslava A.P."/>
            <person name="Glaser F."/>
            <person name="Grimwood J."/>
            <person name="Gutierrez G."/>
            <person name="Heitman J."/>
            <person name="Henrissat B."/>
            <person name="Iturriaga E.A."/>
            <person name="Lang B.F."/>
            <person name="Lavin J.L."/>
            <person name="Lee S."/>
            <person name="Li W."/>
            <person name="Lindquist E."/>
            <person name="Lopez-Garcia S."/>
            <person name="Luque E.M."/>
            <person name="Marcos A.T."/>
            <person name="Martin J."/>
            <person name="McCluskey K."/>
            <person name="Medina H.R."/>
            <person name="Miralles-Duran A."/>
            <person name="Miyazaki A."/>
            <person name="Munoz-Torres E."/>
            <person name="Oguiza J.A."/>
            <person name="Ohm R."/>
            <person name="Olmedo M."/>
            <person name="Orejas M."/>
            <person name="Ortiz-Castellanos L."/>
            <person name="Pisabarro A.G."/>
            <person name="Rodriguez-Romero J."/>
            <person name="Ruiz-Herrera J."/>
            <person name="Ruiz-Vazquez R."/>
            <person name="Sanz C."/>
            <person name="Schackwitz W."/>
            <person name="Schmutz J."/>
            <person name="Shahriari M."/>
            <person name="Shelest E."/>
            <person name="Silva-Franco F."/>
            <person name="Soanes D."/>
            <person name="Syed K."/>
            <person name="Tagua V.G."/>
            <person name="Talbot N.J."/>
            <person name="Thon M."/>
            <person name="De vries R.P."/>
            <person name="Wiebenga A."/>
            <person name="Yadav J.S."/>
            <person name="Braun E.L."/>
            <person name="Baker S."/>
            <person name="Garre V."/>
            <person name="Horwitz B."/>
            <person name="Torres-Martinez S."/>
            <person name="Idnurm A."/>
            <person name="Herrera-Estrella A."/>
            <person name="Gabaldon T."/>
            <person name="Grigoriev I.V."/>
        </authorList>
    </citation>
    <scope>NUCLEOTIDE SEQUENCE [LARGE SCALE GENOMIC DNA]</scope>
    <source>
        <strain evidence="21">NRRL 1555(-)</strain>
    </source>
</reference>
<evidence type="ECO:0000256" key="11">
    <source>
        <dbReference type="ARBA" id="ARBA00022792"/>
    </source>
</evidence>
<dbReference type="PANTHER" id="PTHR13619:SF0">
    <property type="entry name" value="PHOSPHATIDATE CYTIDYLYLTRANSFERASE, MITOCHONDRIAL"/>
    <property type="match status" value="1"/>
</dbReference>
<keyword evidence="10" id="KW-0548">Nucleotidyltransferase</keyword>
<dbReference type="GeneID" id="28999326"/>
<evidence type="ECO:0000256" key="15">
    <source>
        <dbReference type="ARBA" id="ARBA00023136"/>
    </source>
</evidence>
<evidence type="ECO:0000256" key="2">
    <source>
        <dbReference type="ARBA" id="ARBA00004443"/>
    </source>
</evidence>
<organism evidence="20 21">
    <name type="scientific">Phycomyces blakesleeanus (strain ATCC 8743b / DSM 1359 / FGSC 10004 / NBRC 33097 / NRRL 1555)</name>
    <dbReference type="NCBI Taxonomy" id="763407"/>
    <lineage>
        <taxon>Eukaryota</taxon>
        <taxon>Fungi</taxon>
        <taxon>Fungi incertae sedis</taxon>
        <taxon>Mucoromycota</taxon>
        <taxon>Mucoromycotina</taxon>
        <taxon>Mucoromycetes</taxon>
        <taxon>Mucorales</taxon>
        <taxon>Phycomycetaceae</taxon>
        <taxon>Phycomyces</taxon>
    </lineage>
</organism>
<keyword evidence="12" id="KW-0460">Magnesium</keyword>
<comment type="pathway">
    <text evidence="3">Phospholipid metabolism; CDP-diacylglycerol biosynthesis; CDP-diacylglycerol from sn-glycerol 3-phosphate: step 3/3.</text>
</comment>
<dbReference type="EC" id="2.7.7.41" evidence="6"/>
<evidence type="ECO:0000313" key="21">
    <source>
        <dbReference type="Proteomes" id="UP000077315"/>
    </source>
</evidence>
<proteinExistence type="inferred from homology"/>
<dbReference type="GO" id="GO:0016024">
    <property type="term" value="P:CDP-diacylglycerol biosynthetic process"/>
    <property type="evidence" value="ECO:0007669"/>
    <property type="project" value="UniProtKB-UniPathway"/>
</dbReference>
<comment type="subcellular location">
    <subcellularLocation>
        <location evidence="2">Mitochondrion inner membrane</location>
        <topology evidence="2">Peripheral membrane protein</topology>
        <orientation evidence="2">Matrix side</orientation>
    </subcellularLocation>
</comment>
<keyword evidence="17" id="KW-1208">Phospholipid metabolism</keyword>
<dbReference type="RefSeq" id="XP_018292170.1">
    <property type="nucleotide sequence ID" value="XM_018438420.1"/>
</dbReference>
<dbReference type="UniPathway" id="UPA00557">
    <property type="reaction ID" value="UER00614"/>
</dbReference>
<dbReference type="STRING" id="763407.A0A163DY39"/>
<protein>
    <recommendedName>
        <fullName evidence="7">Phosphatidate cytidylyltransferase, mitochondrial</fullName>
        <ecNumber evidence="6">2.7.7.41</ecNumber>
    </recommendedName>
    <alternativeName>
        <fullName evidence="18">CDP-diacylglycerol synthase</fullName>
    </alternativeName>
</protein>
<evidence type="ECO:0000313" key="20">
    <source>
        <dbReference type="EMBL" id="OAD74130.1"/>
    </source>
</evidence>
<evidence type="ECO:0000256" key="8">
    <source>
        <dbReference type="ARBA" id="ARBA00022516"/>
    </source>
</evidence>
<dbReference type="InParanoid" id="A0A163DY39"/>
<keyword evidence="11" id="KW-0999">Mitochondrion inner membrane</keyword>
<evidence type="ECO:0000256" key="17">
    <source>
        <dbReference type="ARBA" id="ARBA00023264"/>
    </source>
</evidence>
<keyword evidence="16" id="KW-0594">Phospholipid biosynthesis</keyword>
<evidence type="ECO:0000256" key="12">
    <source>
        <dbReference type="ARBA" id="ARBA00022842"/>
    </source>
</evidence>
<dbReference type="GO" id="GO:0032049">
    <property type="term" value="P:cardiolipin biosynthetic process"/>
    <property type="evidence" value="ECO:0007669"/>
    <property type="project" value="InterPro"/>
</dbReference>